<reference evidence="1" key="1">
    <citation type="submission" date="2018-06" db="EMBL/GenBank/DDBJ databases">
        <authorList>
            <person name="Zhirakovskaya E."/>
        </authorList>
    </citation>
    <scope>NUCLEOTIDE SEQUENCE</scope>
</reference>
<name>A0A3B1AQW1_9ZZZZ</name>
<gene>
    <name evidence="1" type="ORF">MNBD_GAMMA19-2146</name>
</gene>
<protein>
    <submittedName>
        <fullName evidence="1">Uncharacterized protein</fullName>
    </submittedName>
</protein>
<proteinExistence type="predicted"/>
<dbReference type="AlphaFoldDB" id="A0A3B1AQW1"/>
<organism evidence="1">
    <name type="scientific">hydrothermal vent metagenome</name>
    <dbReference type="NCBI Taxonomy" id="652676"/>
    <lineage>
        <taxon>unclassified sequences</taxon>
        <taxon>metagenomes</taxon>
        <taxon>ecological metagenomes</taxon>
    </lineage>
</organism>
<dbReference type="EMBL" id="UOFV01000449">
    <property type="protein sequence ID" value="VAX04121.1"/>
    <property type="molecule type" value="Genomic_DNA"/>
</dbReference>
<feature type="non-terminal residue" evidence="1">
    <location>
        <position position="52"/>
    </location>
</feature>
<sequence length="52" mass="5890">MNTEIPKIAGISPELLHRYVEMRRKVADEAETIHSITSMLALFETSGDEKMV</sequence>
<accession>A0A3B1AQW1</accession>
<evidence type="ECO:0000313" key="1">
    <source>
        <dbReference type="EMBL" id="VAX04121.1"/>
    </source>
</evidence>